<feature type="compositionally biased region" description="Polar residues" evidence="1">
    <location>
        <begin position="27"/>
        <end position="40"/>
    </location>
</feature>
<feature type="region of interest" description="Disordered" evidence="1">
    <location>
        <begin position="1"/>
        <end position="78"/>
    </location>
</feature>
<sequence length="348" mass="37814">MDSSHAATPTSQLKEMPHHQQPLPASKTASLQPTPRSASATHLEPGEKIVAATGPPLAENSEQSVNPPIGSDSEGGTLVGHWSMRSTADTMDSQMLGTHCVACLPVVVCLRNNTGGGNSSKPVKVRHSNQKAKLLVTNTRSLPQPDERRRSHHHHSHHKARKHHIQRGEGTVLFRKRVTSLKSSTPAEEAAVRYNLSLTETSSGTSSESEFEADQDWNRIKVSKQQHEGSGASPSQPLGQRTSEIKTPATEGHGWLASARRFTSALSESLSRRALPSPISGSGVSSVSRHGNTNKLVPLSSTPQVIHGFFQSLVLSLFRHSLIGLHYVYSRQASLILKYCQKFLHAFK</sequence>
<dbReference type="EMBL" id="UYRU01079627">
    <property type="protein sequence ID" value="VDN30302.1"/>
    <property type="molecule type" value="Genomic_DNA"/>
</dbReference>
<proteinExistence type="predicted"/>
<feature type="compositionally biased region" description="Basic residues" evidence="1">
    <location>
        <begin position="150"/>
        <end position="165"/>
    </location>
</feature>
<reference evidence="2 3" key="1">
    <citation type="submission" date="2018-11" db="EMBL/GenBank/DDBJ databases">
        <authorList>
            <consortium name="Pathogen Informatics"/>
        </authorList>
    </citation>
    <scope>NUCLEOTIDE SEQUENCE [LARGE SCALE GENOMIC DNA]</scope>
</reference>
<evidence type="ECO:0000313" key="3">
    <source>
        <dbReference type="Proteomes" id="UP000281553"/>
    </source>
</evidence>
<organism evidence="2 3">
    <name type="scientific">Dibothriocephalus latus</name>
    <name type="common">Fish tapeworm</name>
    <name type="synonym">Diphyllobothrium latum</name>
    <dbReference type="NCBI Taxonomy" id="60516"/>
    <lineage>
        <taxon>Eukaryota</taxon>
        <taxon>Metazoa</taxon>
        <taxon>Spiralia</taxon>
        <taxon>Lophotrochozoa</taxon>
        <taxon>Platyhelminthes</taxon>
        <taxon>Cestoda</taxon>
        <taxon>Eucestoda</taxon>
        <taxon>Diphyllobothriidea</taxon>
        <taxon>Diphyllobothriidae</taxon>
        <taxon>Dibothriocephalus</taxon>
    </lineage>
</organism>
<evidence type="ECO:0000256" key="1">
    <source>
        <dbReference type="SAM" id="MobiDB-lite"/>
    </source>
</evidence>
<name>A0A3P7QEC7_DIBLA</name>
<feature type="compositionally biased region" description="Polar residues" evidence="1">
    <location>
        <begin position="1"/>
        <end position="13"/>
    </location>
</feature>
<accession>A0A3P7QEC7</accession>
<evidence type="ECO:0000313" key="2">
    <source>
        <dbReference type="EMBL" id="VDN30302.1"/>
    </source>
</evidence>
<dbReference type="Proteomes" id="UP000281553">
    <property type="component" value="Unassembled WGS sequence"/>
</dbReference>
<protein>
    <submittedName>
        <fullName evidence="2">Uncharacterized protein</fullName>
    </submittedName>
</protein>
<keyword evidence="3" id="KW-1185">Reference proteome</keyword>
<feature type="region of interest" description="Disordered" evidence="1">
    <location>
        <begin position="222"/>
        <end position="242"/>
    </location>
</feature>
<dbReference type="OrthoDB" id="5854685at2759"/>
<dbReference type="AlphaFoldDB" id="A0A3P7QEC7"/>
<gene>
    <name evidence="2" type="ORF">DILT_LOCUS15513</name>
</gene>
<feature type="region of interest" description="Disordered" evidence="1">
    <location>
        <begin position="139"/>
        <end position="171"/>
    </location>
</feature>
<feature type="compositionally biased region" description="Polar residues" evidence="1">
    <location>
        <begin position="232"/>
        <end position="242"/>
    </location>
</feature>